<dbReference type="Proteomes" id="UP001359559">
    <property type="component" value="Unassembled WGS sequence"/>
</dbReference>
<reference evidence="2 3" key="1">
    <citation type="submission" date="2024-01" db="EMBL/GenBank/DDBJ databases">
        <title>The genomes of 5 underutilized Papilionoideae crops provide insights into root nodulation and disease resistance.</title>
        <authorList>
            <person name="Yuan L."/>
        </authorList>
    </citation>
    <scope>NUCLEOTIDE SEQUENCE [LARGE SCALE GENOMIC DNA]</scope>
    <source>
        <strain evidence="2">LY-2023</strain>
        <tissue evidence="2">Leaf</tissue>
    </source>
</reference>
<sequence>MSLSYPFHLLSATASAPYTLTIQPPSLRFKLNGKEDESVLPISIENVLPIALLLAALMLLASTNPHYLPHYLAQYFHCRTMPDYSLIEFECHQMLTRLTSFGYWVTTPLKSSLKVPLFFMWQSTSCFVEKHNCCLSVKPFCVSQKIGTKISCAMNMPAQQSDDHGKMKLGQLIAKAQKLWDSAPEPVKNFPWTKALDNFIQLILDLILVIVKYLSVPVFAITSLSELSYCAHERKLVLVPIPLLFGVAVAGILKETALELSPRLRDAEVPWHLIAIAIFFTLIKLPGPYYPYWGRIFIPHVANGVLWRTLWFAVLWCRRPKPLKMSDPVDDS</sequence>
<dbReference type="AlphaFoldDB" id="A0AAN9K5J3"/>
<protein>
    <recommendedName>
        <fullName evidence="4">Embryo defective 1273</fullName>
    </recommendedName>
</protein>
<dbReference type="EMBL" id="JAYKXN010000002">
    <property type="protein sequence ID" value="KAK7310396.1"/>
    <property type="molecule type" value="Genomic_DNA"/>
</dbReference>
<name>A0AAN9K5J3_CLITE</name>
<keyword evidence="1" id="KW-0472">Membrane</keyword>
<comment type="caution">
    <text evidence="2">The sequence shown here is derived from an EMBL/GenBank/DDBJ whole genome shotgun (WGS) entry which is preliminary data.</text>
</comment>
<evidence type="ECO:0000256" key="1">
    <source>
        <dbReference type="SAM" id="Phobius"/>
    </source>
</evidence>
<gene>
    <name evidence="2" type="ORF">RJT34_07879</name>
</gene>
<feature type="transmembrane region" description="Helical" evidence="1">
    <location>
        <begin position="202"/>
        <end position="224"/>
    </location>
</feature>
<feature type="transmembrane region" description="Helical" evidence="1">
    <location>
        <begin position="296"/>
        <end position="317"/>
    </location>
</feature>
<evidence type="ECO:0008006" key="4">
    <source>
        <dbReference type="Google" id="ProtNLM"/>
    </source>
</evidence>
<feature type="transmembrane region" description="Helical" evidence="1">
    <location>
        <begin position="39"/>
        <end position="61"/>
    </location>
</feature>
<proteinExistence type="predicted"/>
<dbReference type="PANTHER" id="PTHR36000:SF2">
    <property type="entry name" value="DEFECTIVE 1273 PROTEIN, PUTATIVE-RELATED"/>
    <property type="match status" value="1"/>
</dbReference>
<feature type="transmembrane region" description="Helical" evidence="1">
    <location>
        <begin position="269"/>
        <end position="290"/>
    </location>
</feature>
<evidence type="ECO:0000313" key="2">
    <source>
        <dbReference type="EMBL" id="KAK7310396.1"/>
    </source>
</evidence>
<keyword evidence="1" id="KW-0812">Transmembrane</keyword>
<keyword evidence="1" id="KW-1133">Transmembrane helix</keyword>
<evidence type="ECO:0000313" key="3">
    <source>
        <dbReference type="Proteomes" id="UP001359559"/>
    </source>
</evidence>
<dbReference type="PANTHER" id="PTHR36000">
    <property type="entry name" value="DEFECTIVE 1273 PROTEIN, PUTATIVE-RELATED"/>
    <property type="match status" value="1"/>
</dbReference>
<feature type="transmembrane region" description="Helical" evidence="1">
    <location>
        <begin position="236"/>
        <end position="257"/>
    </location>
</feature>
<keyword evidence="3" id="KW-1185">Reference proteome</keyword>
<accession>A0AAN9K5J3</accession>
<organism evidence="2 3">
    <name type="scientific">Clitoria ternatea</name>
    <name type="common">Butterfly pea</name>
    <dbReference type="NCBI Taxonomy" id="43366"/>
    <lineage>
        <taxon>Eukaryota</taxon>
        <taxon>Viridiplantae</taxon>
        <taxon>Streptophyta</taxon>
        <taxon>Embryophyta</taxon>
        <taxon>Tracheophyta</taxon>
        <taxon>Spermatophyta</taxon>
        <taxon>Magnoliopsida</taxon>
        <taxon>eudicotyledons</taxon>
        <taxon>Gunneridae</taxon>
        <taxon>Pentapetalae</taxon>
        <taxon>rosids</taxon>
        <taxon>fabids</taxon>
        <taxon>Fabales</taxon>
        <taxon>Fabaceae</taxon>
        <taxon>Papilionoideae</taxon>
        <taxon>50 kb inversion clade</taxon>
        <taxon>NPAAA clade</taxon>
        <taxon>indigoferoid/millettioid clade</taxon>
        <taxon>Phaseoleae</taxon>
        <taxon>Clitoria</taxon>
    </lineage>
</organism>